<comment type="subcellular location">
    <subcellularLocation>
        <location evidence="1">Membrane</location>
    </subcellularLocation>
    <subcellularLocation>
        <location evidence="5">Mitochondrion inner membrane</location>
        <topology evidence="5">Multi-pass membrane protein</topology>
    </subcellularLocation>
</comment>
<dbReference type="InterPro" id="IPR045214">
    <property type="entry name" value="Surf1/Surf4"/>
</dbReference>
<dbReference type="InterPro" id="IPR002994">
    <property type="entry name" value="Surf1/Shy1"/>
</dbReference>
<dbReference type="PANTHER" id="PTHR23427">
    <property type="entry name" value="SURFEIT LOCUS PROTEIN"/>
    <property type="match status" value="1"/>
</dbReference>
<evidence type="ECO:0000256" key="1">
    <source>
        <dbReference type="ARBA" id="ARBA00004370"/>
    </source>
</evidence>
<gene>
    <name evidence="6" type="primary">SURF1</name>
    <name evidence="6" type="ORF">TSPGSL018_2950</name>
</gene>
<name>A0A061RKE1_9CHLO</name>
<accession>A0A061RKE1</accession>
<reference evidence="6" key="1">
    <citation type="submission" date="2014-05" db="EMBL/GenBank/DDBJ databases">
        <title>The transcriptome of the halophilic microalga Tetraselmis sp. GSL018 isolated from the Great Salt Lake, Utah.</title>
        <authorList>
            <person name="Jinkerson R.E."/>
            <person name="D'Adamo S."/>
            <person name="Posewitz M.C."/>
        </authorList>
    </citation>
    <scope>NUCLEOTIDE SEQUENCE</scope>
    <source>
        <strain evidence="6">GSL018</strain>
    </source>
</reference>
<organism evidence="6">
    <name type="scientific">Tetraselmis sp. GSL018</name>
    <dbReference type="NCBI Taxonomy" id="582737"/>
    <lineage>
        <taxon>Eukaryota</taxon>
        <taxon>Viridiplantae</taxon>
        <taxon>Chlorophyta</taxon>
        <taxon>core chlorophytes</taxon>
        <taxon>Chlorodendrophyceae</taxon>
        <taxon>Chlorodendrales</taxon>
        <taxon>Chlorodendraceae</taxon>
        <taxon>Tetraselmis</taxon>
    </lineage>
</organism>
<evidence type="ECO:0000256" key="4">
    <source>
        <dbReference type="ARBA" id="ARBA00023136"/>
    </source>
</evidence>
<comment type="similarity">
    <text evidence="5">Belongs to the SURF1 family.</text>
</comment>
<dbReference type="Pfam" id="PF02104">
    <property type="entry name" value="SURF1"/>
    <property type="match status" value="1"/>
</dbReference>
<dbReference type="GO" id="GO:0005743">
    <property type="term" value="C:mitochondrial inner membrane"/>
    <property type="evidence" value="ECO:0007669"/>
    <property type="project" value="UniProtKB-SubCell"/>
</dbReference>
<comment type="function">
    <text evidence="5">Probably involved in the biogenesis of the COX complex.</text>
</comment>
<dbReference type="EMBL" id="GBEZ01015153">
    <property type="protein sequence ID" value="JAC70986.1"/>
    <property type="molecule type" value="Transcribed_RNA"/>
</dbReference>
<evidence type="ECO:0000256" key="5">
    <source>
        <dbReference type="RuleBase" id="RU363076"/>
    </source>
</evidence>
<dbReference type="CDD" id="cd06662">
    <property type="entry name" value="SURF1"/>
    <property type="match status" value="1"/>
</dbReference>
<keyword evidence="5" id="KW-0496">Mitochondrion</keyword>
<keyword evidence="4" id="KW-0472">Membrane</keyword>
<sequence>MLAASRAAQLLRAPRGLEQVATAAALSGVAESALALPRPCLAIQAAARLSSSATAPGKERGGEGGSRGGGFDWRGALLLLPAGIAAYLGSWQVQRRQWKMDLIEQRREMLQRPPADAFSLQPADAQEYLPVQAEGRFLHGDAVYVGPRVKSSMGTSQPGHVVITPLYSDVWGRAVLVNRGWAPSWWRSGCEQDPASGGPASVGGVVRLGEQPNGFVPENDPGGGRWFWIDAPAIARACGLPAETPLLEVFDRGEGQDAARASHPACEAVRGPRPSAGAGGQAAFPEPKGIGELVNLPVMPDDHRNYAAIWFSLTGILVPMALRAMRGGR</sequence>
<keyword evidence="3" id="KW-1133">Transmembrane helix</keyword>
<keyword evidence="5" id="KW-0999">Mitochondrion inner membrane</keyword>
<keyword evidence="2" id="KW-0812">Transmembrane</keyword>
<dbReference type="PROSITE" id="PS50895">
    <property type="entry name" value="SURF1"/>
    <property type="match status" value="1"/>
</dbReference>
<protein>
    <recommendedName>
        <fullName evidence="5">SURF1-like protein</fullName>
    </recommendedName>
</protein>
<proteinExistence type="inferred from homology"/>
<dbReference type="AlphaFoldDB" id="A0A061RKE1"/>
<evidence type="ECO:0000256" key="3">
    <source>
        <dbReference type="ARBA" id="ARBA00022989"/>
    </source>
</evidence>
<evidence type="ECO:0000313" key="6">
    <source>
        <dbReference type="EMBL" id="JAC70986.1"/>
    </source>
</evidence>
<dbReference type="PANTHER" id="PTHR23427:SF2">
    <property type="entry name" value="SURFEIT LOCUS PROTEIN 1"/>
    <property type="match status" value="1"/>
</dbReference>
<evidence type="ECO:0000256" key="2">
    <source>
        <dbReference type="ARBA" id="ARBA00022692"/>
    </source>
</evidence>